<evidence type="ECO:0000256" key="4">
    <source>
        <dbReference type="ARBA" id="ARBA00022630"/>
    </source>
</evidence>
<organism evidence="17 18">
    <name type="scientific">Halomonas urumqiensis</name>
    <dbReference type="NCBI Taxonomy" id="1684789"/>
    <lineage>
        <taxon>Bacteria</taxon>
        <taxon>Pseudomonadati</taxon>
        <taxon>Pseudomonadota</taxon>
        <taxon>Gammaproteobacteria</taxon>
        <taxon>Oceanospirillales</taxon>
        <taxon>Halomonadaceae</taxon>
        <taxon>Halomonas</taxon>
    </lineage>
</organism>
<evidence type="ECO:0000256" key="5">
    <source>
        <dbReference type="ARBA" id="ARBA00022643"/>
    </source>
</evidence>
<feature type="binding site" evidence="12 15">
    <location>
        <position position="89"/>
    </location>
    <ligand>
        <name>FMN</name>
        <dbReference type="ChEBI" id="CHEBI:58210"/>
    </ligand>
</feature>
<keyword evidence="3 12" id="KW-0820">tRNA-binding</keyword>
<dbReference type="InterPro" id="IPR035587">
    <property type="entry name" value="DUS-like_FMN-bd"/>
</dbReference>
<feature type="binding site" evidence="12 15">
    <location>
        <position position="158"/>
    </location>
    <ligand>
        <name>FMN</name>
        <dbReference type="ChEBI" id="CHEBI:58210"/>
    </ligand>
</feature>
<evidence type="ECO:0000256" key="13">
    <source>
        <dbReference type="PIRNR" id="PIRNR006621"/>
    </source>
</evidence>
<keyword evidence="15" id="KW-0547">Nucleotide-binding</keyword>
<comment type="similarity">
    <text evidence="13">Belongs to the dus family.</text>
</comment>
<evidence type="ECO:0000256" key="14">
    <source>
        <dbReference type="PIRSR" id="PIRSR006621-1"/>
    </source>
</evidence>
<protein>
    <recommendedName>
        <fullName evidence="12">tRNA-dihydrouridine synthase B</fullName>
        <ecNumber evidence="12">1.3.1.-</ecNumber>
    </recommendedName>
</protein>
<evidence type="ECO:0000256" key="11">
    <source>
        <dbReference type="ARBA" id="ARBA00048802"/>
    </source>
</evidence>
<dbReference type="AlphaFoldDB" id="A0A2N7UFL9"/>
<dbReference type="GO" id="GO:0017150">
    <property type="term" value="F:tRNA dihydrouridine synthase activity"/>
    <property type="evidence" value="ECO:0007669"/>
    <property type="project" value="UniProtKB-UniRule"/>
</dbReference>
<evidence type="ECO:0000256" key="9">
    <source>
        <dbReference type="ARBA" id="ARBA00023002"/>
    </source>
</evidence>
<evidence type="ECO:0000256" key="15">
    <source>
        <dbReference type="PIRSR" id="PIRSR006621-2"/>
    </source>
</evidence>
<evidence type="ECO:0000256" key="12">
    <source>
        <dbReference type="HAMAP-Rule" id="MF_02042"/>
    </source>
</evidence>
<evidence type="ECO:0000256" key="3">
    <source>
        <dbReference type="ARBA" id="ARBA00022555"/>
    </source>
</evidence>
<comment type="catalytic activity">
    <reaction evidence="10 12">
        <text>a 5,6-dihydrouridine in tRNA + NADP(+) = a uridine in tRNA + NADPH + H(+)</text>
        <dbReference type="Rhea" id="RHEA:23624"/>
        <dbReference type="Rhea" id="RHEA-COMP:13339"/>
        <dbReference type="Rhea" id="RHEA-COMP:13887"/>
        <dbReference type="ChEBI" id="CHEBI:15378"/>
        <dbReference type="ChEBI" id="CHEBI:57783"/>
        <dbReference type="ChEBI" id="CHEBI:58349"/>
        <dbReference type="ChEBI" id="CHEBI:65315"/>
        <dbReference type="ChEBI" id="CHEBI:74443"/>
    </reaction>
</comment>
<dbReference type="InterPro" id="IPR018517">
    <property type="entry name" value="tRNA_hU_synthase_CS"/>
</dbReference>
<feature type="active site" description="Proton donor" evidence="12 14">
    <location>
        <position position="119"/>
    </location>
</feature>
<keyword evidence="18" id="KW-1185">Reference proteome</keyword>
<comment type="caution">
    <text evidence="17">The sequence shown here is derived from an EMBL/GenBank/DDBJ whole genome shotgun (WGS) entry which is preliminary data.</text>
</comment>
<dbReference type="InterPro" id="IPR032887">
    <property type="entry name" value="DusB"/>
</dbReference>
<dbReference type="InterPro" id="IPR004652">
    <property type="entry name" value="DusB-like"/>
</dbReference>
<comment type="similarity">
    <text evidence="12">Belongs to the Dus family. DusB subfamily.</text>
</comment>
<sequence length="364" mass="39416">MCPPTEPTDVIMPESTAQALRIGRHVLPNRVILAPMAGVTDRPFRQLCRELGAGLVVGEMVTADPSLWHTRKSRLRMDHRGEPSPRSVQIAGGDAAMLAEAARLNEAQGAEIIDINMGCPAKKVCNKAAGSALLRDEALVAEILTAVVAAVDVPVTLKIRTGWCADSNNGLRVARLAESAGVQALAVHGRHRQQRYTGQAEYDTIATIKAGVSIPVFANGDIDSAEKAAHVLDYTGADAVMVGRGAQGNPWIFREIDHYLRHGERLASPTSEERARVLRNHLAALHDFYGERMGVRIARKHLGWYLAGDACLDQADQRALKATFNALESSAAQHRFIDELFRHDPATVIGRMARSVAPNGTRVA</sequence>
<dbReference type="OrthoDB" id="9764501at2"/>
<dbReference type="InterPro" id="IPR013785">
    <property type="entry name" value="Aldolase_TIM"/>
</dbReference>
<proteinExistence type="inferred from homology"/>
<keyword evidence="9 12" id="KW-0560">Oxidoreductase</keyword>
<comment type="catalytic activity">
    <reaction evidence="11 12">
        <text>a 5,6-dihydrouridine in tRNA + NAD(+) = a uridine in tRNA + NADH + H(+)</text>
        <dbReference type="Rhea" id="RHEA:54452"/>
        <dbReference type="Rhea" id="RHEA-COMP:13339"/>
        <dbReference type="Rhea" id="RHEA-COMP:13887"/>
        <dbReference type="ChEBI" id="CHEBI:15378"/>
        <dbReference type="ChEBI" id="CHEBI:57540"/>
        <dbReference type="ChEBI" id="CHEBI:57945"/>
        <dbReference type="ChEBI" id="CHEBI:65315"/>
        <dbReference type="ChEBI" id="CHEBI:74443"/>
    </reaction>
</comment>
<name>A0A2N7UFL9_9GAMM</name>
<comment type="cofactor">
    <cofactor evidence="1 12 13 15">
        <name>FMN</name>
        <dbReference type="ChEBI" id="CHEBI:58210"/>
    </cofactor>
</comment>
<feature type="binding site" evidence="12 15">
    <location>
        <begin position="243"/>
        <end position="244"/>
    </location>
    <ligand>
        <name>FMN</name>
        <dbReference type="ChEBI" id="CHEBI:58210"/>
    </ligand>
</feature>
<dbReference type="Proteomes" id="UP000235547">
    <property type="component" value="Unassembled WGS sequence"/>
</dbReference>
<keyword evidence="6 12" id="KW-0819">tRNA processing</keyword>
<evidence type="ECO:0000256" key="1">
    <source>
        <dbReference type="ARBA" id="ARBA00001917"/>
    </source>
</evidence>
<dbReference type="PIRSF" id="PIRSF006621">
    <property type="entry name" value="Dus"/>
    <property type="match status" value="1"/>
</dbReference>
<dbReference type="GO" id="GO:0010181">
    <property type="term" value="F:FMN binding"/>
    <property type="evidence" value="ECO:0007669"/>
    <property type="project" value="UniProtKB-UniRule"/>
</dbReference>
<dbReference type="Gene3D" id="1.10.1200.80">
    <property type="entry name" value="Putative flavin oxidoreducatase, domain 2"/>
    <property type="match status" value="1"/>
</dbReference>
<dbReference type="GO" id="GO:0050660">
    <property type="term" value="F:flavin adenine dinucleotide binding"/>
    <property type="evidence" value="ECO:0007669"/>
    <property type="project" value="InterPro"/>
</dbReference>
<evidence type="ECO:0000259" key="16">
    <source>
        <dbReference type="Pfam" id="PF01207"/>
    </source>
</evidence>
<dbReference type="EMBL" id="PNRG01000029">
    <property type="protein sequence ID" value="PMR79195.1"/>
    <property type="molecule type" value="Genomic_DNA"/>
</dbReference>
<feature type="binding site" evidence="12 15">
    <location>
        <begin position="35"/>
        <end position="37"/>
    </location>
    <ligand>
        <name>FMN</name>
        <dbReference type="ChEBI" id="CHEBI:58210"/>
    </ligand>
</feature>
<feature type="binding site" evidence="15">
    <location>
        <position position="188"/>
    </location>
    <ligand>
        <name>FMN</name>
        <dbReference type="ChEBI" id="CHEBI:58210"/>
    </ligand>
</feature>
<keyword evidence="5 12" id="KW-0288">FMN</keyword>
<gene>
    <name evidence="12" type="primary">dusB</name>
    <name evidence="17" type="ORF">C1H70_12915</name>
</gene>
<evidence type="ECO:0000256" key="8">
    <source>
        <dbReference type="ARBA" id="ARBA00022884"/>
    </source>
</evidence>
<keyword evidence="7 12" id="KW-0521">NADP</keyword>
<evidence type="ECO:0000256" key="6">
    <source>
        <dbReference type="ARBA" id="ARBA00022694"/>
    </source>
</evidence>
<evidence type="ECO:0000256" key="10">
    <source>
        <dbReference type="ARBA" id="ARBA00048205"/>
    </source>
</evidence>
<feature type="domain" description="DUS-like FMN-binding" evidence="16">
    <location>
        <begin position="32"/>
        <end position="338"/>
    </location>
</feature>
<dbReference type="GO" id="GO:0000049">
    <property type="term" value="F:tRNA binding"/>
    <property type="evidence" value="ECO:0007669"/>
    <property type="project" value="UniProtKB-UniRule"/>
</dbReference>
<reference evidence="17 18" key="1">
    <citation type="submission" date="2018-01" db="EMBL/GenBank/DDBJ databases">
        <title>Halomonas endophytica sp. nov., isolated from storage liquid in the stems of Populus euphratica.</title>
        <authorList>
            <person name="Chen C."/>
        </authorList>
    </citation>
    <scope>NUCLEOTIDE SEQUENCE [LARGE SCALE GENOMIC DNA]</scope>
    <source>
        <strain evidence="17 18">BZ-SZ-XJ27</strain>
    </source>
</reference>
<dbReference type="InterPro" id="IPR024036">
    <property type="entry name" value="tRNA-dHydroUridine_Synthase_C"/>
</dbReference>
<keyword evidence="8 12" id="KW-0694">RNA-binding</keyword>
<evidence type="ECO:0000313" key="18">
    <source>
        <dbReference type="Proteomes" id="UP000235547"/>
    </source>
</evidence>
<dbReference type="Gene3D" id="3.20.20.70">
    <property type="entry name" value="Aldolase class I"/>
    <property type="match status" value="1"/>
</dbReference>
<dbReference type="InterPro" id="IPR001269">
    <property type="entry name" value="DUS_fam"/>
</dbReference>
<evidence type="ECO:0000256" key="7">
    <source>
        <dbReference type="ARBA" id="ARBA00022857"/>
    </source>
</evidence>
<dbReference type="PROSITE" id="PS01136">
    <property type="entry name" value="UPF0034"/>
    <property type="match status" value="1"/>
</dbReference>
<dbReference type="CDD" id="cd02801">
    <property type="entry name" value="DUS_like_FMN"/>
    <property type="match status" value="1"/>
</dbReference>
<dbReference type="HAMAP" id="MF_02042">
    <property type="entry name" value="DusB_subfam"/>
    <property type="match status" value="1"/>
</dbReference>
<dbReference type="EC" id="1.3.1.-" evidence="12"/>
<evidence type="ECO:0000256" key="2">
    <source>
        <dbReference type="ARBA" id="ARBA00002790"/>
    </source>
</evidence>
<dbReference type="Pfam" id="PF01207">
    <property type="entry name" value="Dus"/>
    <property type="match status" value="1"/>
</dbReference>
<dbReference type="PANTHER" id="PTHR45846:SF1">
    <property type="entry name" value="TRNA-DIHYDROURIDINE(47) SYNTHASE [NAD(P)(+)]-LIKE"/>
    <property type="match status" value="1"/>
</dbReference>
<dbReference type="NCBIfam" id="TIGR00737">
    <property type="entry name" value="nifR3_yhdG"/>
    <property type="match status" value="1"/>
</dbReference>
<accession>A0A2N7UFL9</accession>
<evidence type="ECO:0000313" key="17">
    <source>
        <dbReference type="EMBL" id="PMR79195.1"/>
    </source>
</evidence>
<keyword evidence="4 12" id="KW-0285">Flavoprotein</keyword>
<comment type="function">
    <text evidence="2 12 13">Catalyzes the synthesis of 5,6-dihydrouridine (D), a modified base found in the D-loop of most tRNAs, via the reduction of the C5-C6 double bond in target uridines.</text>
</comment>
<dbReference type="SUPFAM" id="SSF51395">
    <property type="entry name" value="FMN-linked oxidoreductases"/>
    <property type="match status" value="1"/>
</dbReference>
<dbReference type="PANTHER" id="PTHR45846">
    <property type="entry name" value="TRNA-DIHYDROURIDINE(47) SYNTHASE [NAD(P)(+)]-LIKE"/>
    <property type="match status" value="1"/>
</dbReference>
<feature type="binding site" evidence="12">
    <location>
        <begin position="219"/>
        <end position="221"/>
    </location>
    <ligand>
        <name>FMN</name>
        <dbReference type="ChEBI" id="CHEBI:58210"/>
    </ligand>
</feature>